<sequence length="54" mass="5958">LLFSKDSEKGAAGWTVNFHPIESHITISALAKSEPEDPLELIEEHKGADVTLRE</sequence>
<proteinExistence type="predicted"/>
<protein>
    <submittedName>
        <fullName evidence="1">Uncharacterized protein</fullName>
    </submittedName>
</protein>
<feature type="non-terminal residue" evidence="1">
    <location>
        <position position="54"/>
    </location>
</feature>
<gene>
    <name evidence="1" type="ORF">KUCAC02_002757</name>
</gene>
<feature type="non-terminal residue" evidence="1">
    <location>
        <position position="1"/>
    </location>
</feature>
<reference evidence="1" key="1">
    <citation type="submission" date="2022-05" db="EMBL/GenBank/DDBJ databases">
        <title>Chromosome-level genome of Chaenocephalus aceratus.</title>
        <authorList>
            <person name="Park H."/>
        </authorList>
    </citation>
    <scope>NUCLEOTIDE SEQUENCE</scope>
    <source>
        <strain evidence="1">KU_202001</strain>
    </source>
</reference>
<name>A0ACB9XWG2_CHAAC</name>
<dbReference type="Proteomes" id="UP001057452">
    <property type="component" value="Chromosome 3"/>
</dbReference>
<dbReference type="EMBL" id="CM043787">
    <property type="protein sequence ID" value="KAI4831162.1"/>
    <property type="molecule type" value="Genomic_DNA"/>
</dbReference>
<organism evidence="1 2">
    <name type="scientific">Chaenocephalus aceratus</name>
    <name type="common">Blackfin icefish</name>
    <name type="synonym">Chaenichthys aceratus</name>
    <dbReference type="NCBI Taxonomy" id="36190"/>
    <lineage>
        <taxon>Eukaryota</taxon>
        <taxon>Metazoa</taxon>
        <taxon>Chordata</taxon>
        <taxon>Craniata</taxon>
        <taxon>Vertebrata</taxon>
        <taxon>Euteleostomi</taxon>
        <taxon>Actinopterygii</taxon>
        <taxon>Neopterygii</taxon>
        <taxon>Teleostei</taxon>
        <taxon>Neoteleostei</taxon>
        <taxon>Acanthomorphata</taxon>
        <taxon>Eupercaria</taxon>
        <taxon>Perciformes</taxon>
        <taxon>Notothenioidei</taxon>
        <taxon>Channichthyidae</taxon>
        <taxon>Chaenocephalus</taxon>
    </lineage>
</organism>
<evidence type="ECO:0000313" key="2">
    <source>
        <dbReference type="Proteomes" id="UP001057452"/>
    </source>
</evidence>
<keyword evidence="2" id="KW-1185">Reference proteome</keyword>
<evidence type="ECO:0000313" key="1">
    <source>
        <dbReference type="EMBL" id="KAI4831162.1"/>
    </source>
</evidence>
<comment type="caution">
    <text evidence="1">The sequence shown here is derived from an EMBL/GenBank/DDBJ whole genome shotgun (WGS) entry which is preliminary data.</text>
</comment>
<accession>A0ACB9XWG2</accession>